<dbReference type="Pfam" id="PF00746">
    <property type="entry name" value="Gram_pos_anchor"/>
    <property type="match status" value="1"/>
</dbReference>
<keyword evidence="3" id="KW-0964">Secreted</keyword>
<feature type="domain" description="SpaA-like prealbumin fold" evidence="9">
    <location>
        <begin position="845"/>
        <end position="929"/>
    </location>
</feature>
<accession>A0A367CHR8</accession>
<evidence type="ECO:0000259" key="9">
    <source>
        <dbReference type="Pfam" id="PF17802"/>
    </source>
</evidence>
<evidence type="ECO:0000259" key="8">
    <source>
        <dbReference type="Pfam" id="PF00746"/>
    </source>
</evidence>
<evidence type="ECO:0008006" key="12">
    <source>
        <dbReference type="Google" id="ProtNLM"/>
    </source>
</evidence>
<dbReference type="PANTHER" id="PTHR36108:SF13">
    <property type="entry name" value="COLOSSIN-B-RELATED"/>
    <property type="match status" value="1"/>
</dbReference>
<dbReference type="EMBL" id="LEPB01000001">
    <property type="protein sequence ID" value="RCA12117.1"/>
    <property type="molecule type" value="Genomic_DNA"/>
</dbReference>
<feature type="domain" description="SpaA-like prealbumin fold" evidence="9">
    <location>
        <begin position="384"/>
        <end position="467"/>
    </location>
</feature>
<feature type="domain" description="Gram-positive cocci surface proteins LPxTG" evidence="8">
    <location>
        <begin position="991"/>
        <end position="1026"/>
    </location>
</feature>
<feature type="transmembrane region" description="Helical" evidence="7">
    <location>
        <begin position="1003"/>
        <end position="1021"/>
    </location>
</feature>
<dbReference type="InterPro" id="IPR041033">
    <property type="entry name" value="SpaA_PFL_dom_1"/>
</dbReference>
<evidence type="ECO:0000313" key="10">
    <source>
        <dbReference type="EMBL" id="RCA12117.1"/>
    </source>
</evidence>
<comment type="similarity">
    <text evidence="1">Belongs to the serine-aspartate repeat-containing protein (SDr) family.</text>
</comment>
<dbReference type="Gene3D" id="2.60.40.740">
    <property type="match status" value="1"/>
</dbReference>
<feature type="domain" description="SpaA-like prealbumin fold" evidence="9">
    <location>
        <begin position="565"/>
        <end position="649"/>
    </location>
</feature>
<dbReference type="PANTHER" id="PTHR36108">
    <property type="entry name" value="COLOSSIN-B-RELATED"/>
    <property type="match status" value="1"/>
</dbReference>
<feature type="transmembrane region" description="Helical" evidence="7">
    <location>
        <begin position="26"/>
        <end position="46"/>
    </location>
</feature>
<comment type="caution">
    <text evidence="10">The sequence shown here is derived from an EMBL/GenBank/DDBJ whole genome shotgun (WGS) entry which is preliminary data.</text>
</comment>
<dbReference type="SUPFAM" id="SSF49478">
    <property type="entry name" value="Cna protein B-type domain"/>
    <property type="match status" value="6"/>
</dbReference>
<gene>
    <name evidence="10" type="ORF">EA71_00321</name>
</gene>
<dbReference type="InterPro" id="IPR013783">
    <property type="entry name" value="Ig-like_fold"/>
</dbReference>
<dbReference type="Pfam" id="PF17802">
    <property type="entry name" value="SpaA"/>
    <property type="match status" value="6"/>
</dbReference>
<keyword evidence="7" id="KW-0812">Transmembrane</keyword>
<keyword evidence="5" id="KW-0572">Peptidoglycan-anchor</keyword>
<evidence type="ECO:0000256" key="4">
    <source>
        <dbReference type="ARBA" id="ARBA00022729"/>
    </source>
</evidence>
<feature type="region of interest" description="Disordered" evidence="6">
    <location>
        <begin position="934"/>
        <end position="980"/>
    </location>
</feature>
<feature type="domain" description="SpaA-like prealbumin fold" evidence="9">
    <location>
        <begin position="751"/>
        <end position="834"/>
    </location>
</feature>
<reference evidence="10 11" key="1">
    <citation type="submission" date="2015-06" db="EMBL/GenBank/DDBJ databases">
        <title>The Genome Sequence of Enterococcus durans 4EA1.</title>
        <authorList>
            <consortium name="The Broad Institute Genomics Platform"/>
            <consortium name="The Broad Institute Genome Sequencing Center for Infectious Disease"/>
            <person name="Earl A.M."/>
            <person name="Van Tyne D."/>
            <person name="Lebreton F."/>
            <person name="Saavedra J.T."/>
            <person name="Gilmore M.S."/>
            <person name="Manson Mcguire A."/>
            <person name="Clock S."/>
            <person name="Crupain M."/>
            <person name="Rangan U."/>
            <person name="Young S."/>
            <person name="Abouelleil A."/>
            <person name="Cao P."/>
            <person name="Chapman S.B."/>
            <person name="Griggs A."/>
            <person name="Priest M."/>
            <person name="Shea T."/>
            <person name="Wortman J."/>
            <person name="Nusbaum C."/>
            <person name="Birren B."/>
        </authorList>
    </citation>
    <scope>NUCLEOTIDE SEQUENCE [LARGE SCALE GENOMIC DNA]</scope>
    <source>
        <strain evidence="10 11">4EA1</strain>
    </source>
</reference>
<sequence length="1029" mass="110769">MKKLSKTELENDKQLRRKKNDRIGKSANLIITLIMVIGQLSLLTVFSQNTQAADIGKKVPITYSNEKLLQNGNVVPPDTTYTSDSETFDLAYDFSIPNSTGIKSGDYFYLSDIPSVFKLSGPLAYKVQVMDKNIGDVMAEGTFDGNVPMKFTFIKDMPAEQITGSIKLKLAITYDGSGSSFDFSGHHYVINNRASTVPSIIKSGDPSKVDALTKDGNYYYHSDTKILTYVWWVNLSHYKLSPGKYTIEDSLSTPFLTLNKDSFYPTSGQLHVREDGSSPSINYAMGTKSLLDSVDDEGNGKFKIHVTIPEGNTDDFGINYTTTISVDDPNFSSLITPNGNSLEISVTNNATLFDSNHTKINDAHATFTFDAGGMGLGDYANKGQAKIFKRDANTDALLAGATFDLKDANNQTVKTVTTNASGSATVAGLTAGNYSFVETKAPDGYSLNTTSAAVTVEAGKIGTAVVKDVQQTGSVVLTKKAAKDGTKLPNASFNLQKADGTFVKSVTTGVDGTVTVDHLLAGDYQFIETKAPDGYTLDANPIPFTIEKNQTTAKEVTATDEEILGSVVLSKVDADTGKTLPGAIFELDTAAGKRVKDQLVTDKTGEIFVDKLLPGDYQFIEKTAPTGYTLDSQPIAFTIENGQTTAKQVKVTNKATPGSVVLTKKDAETAEVLPDAVFELQKSDGTTITTDLTTDASGKISVDSLEPGDYQFVEMVAPTGYEIDKTPVKFTITKAQATALQVVKTNRMIKGTVILDKADSRTGTKLAGATFKLINKDTKKIVMEEMTTSQSGRLAVQNLRPGHYQFIETKAPKGYELDAKPVEFTIIRNQKDTLYLTKINKAIKGSVRLEKRDSQSKKLLTGASFNLLDDQGKIIKKDLATDKNGVVEIAGLDVGHYQFVETKAPKGYELDASPVNFTLDDNSSNVAVTKFDTSTPVAPHKAEQPKTPARPAAKSKSTVGKTVAKASAKPATHSKAKVVGTAKAPNNATYKAYPKTGEEKNSIVPLIGGIVVVGIGVFGLMKKKVKSEK</sequence>
<dbReference type="AlphaFoldDB" id="A0A367CHR8"/>
<evidence type="ECO:0000256" key="6">
    <source>
        <dbReference type="SAM" id="MobiDB-lite"/>
    </source>
</evidence>
<dbReference type="InterPro" id="IPR008966">
    <property type="entry name" value="Adhesion_dom_sf"/>
</dbReference>
<dbReference type="Gene3D" id="2.60.40.10">
    <property type="entry name" value="Immunoglobulins"/>
    <property type="match status" value="6"/>
</dbReference>
<dbReference type="InterPro" id="IPR019931">
    <property type="entry name" value="LPXTG_anchor"/>
</dbReference>
<evidence type="ECO:0000256" key="3">
    <source>
        <dbReference type="ARBA" id="ARBA00022525"/>
    </source>
</evidence>
<keyword evidence="7" id="KW-1133">Transmembrane helix</keyword>
<evidence type="ECO:0000256" key="2">
    <source>
        <dbReference type="ARBA" id="ARBA00022512"/>
    </source>
</evidence>
<dbReference type="NCBIfam" id="TIGR01167">
    <property type="entry name" value="LPXTG_anchor"/>
    <property type="match status" value="1"/>
</dbReference>
<dbReference type="Proteomes" id="UP000252797">
    <property type="component" value="Unassembled WGS sequence"/>
</dbReference>
<name>A0A367CHR8_9ENTE</name>
<keyword evidence="7" id="KW-0472">Membrane</keyword>
<evidence type="ECO:0000256" key="7">
    <source>
        <dbReference type="SAM" id="Phobius"/>
    </source>
</evidence>
<keyword evidence="4" id="KW-0732">Signal</keyword>
<feature type="domain" description="SpaA-like prealbumin fold" evidence="9">
    <location>
        <begin position="658"/>
        <end position="743"/>
    </location>
</feature>
<evidence type="ECO:0000256" key="1">
    <source>
        <dbReference type="ARBA" id="ARBA00007257"/>
    </source>
</evidence>
<evidence type="ECO:0000256" key="5">
    <source>
        <dbReference type="ARBA" id="ARBA00023088"/>
    </source>
</evidence>
<evidence type="ECO:0000313" key="11">
    <source>
        <dbReference type="Proteomes" id="UP000252797"/>
    </source>
</evidence>
<keyword evidence="2" id="KW-0134">Cell wall</keyword>
<dbReference type="SUPFAM" id="SSF49401">
    <property type="entry name" value="Bacterial adhesins"/>
    <property type="match status" value="1"/>
</dbReference>
<protein>
    <recommendedName>
        <fullName evidence="12">LPXTG cell wall anchor domain-containing protein</fullName>
    </recommendedName>
</protein>
<proteinExistence type="inferred from homology"/>
<feature type="domain" description="SpaA-like prealbumin fold" evidence="9">
    <location>
        <begin position="473"/>
        <end position="557"/>
    </location>
</feature>
<organism evidence="10 11">
    <name type="scientific">Enterococcus durans</name>
    <dbReference type="NCBI Taxonomy" id="53345"/>
    <lineage>
        <taxon>Bacteria</taxon>
        <taxon>Bacillati</taxon>
        <taxon>Bacillota</taxon>
        <taxon>Bacilli</taxon>
        <taxon>Lactobacillales</taxon>
        <taxon>Enterococcaceae</taxon>
        <taxon>Enterococcus</taxon>
    </lineage>
</organism>